<keyword evidence="2" id="KW-1133">Transmembrane helix</keyword>
<gene>
    <name evidence="3" type="ORF">ENL41_01880</name>
</gene>
<organism evidence="3">
    <name type="scientific">candidate division WOR-3 bacterium</name>
    <dbReference type="NCBI Taxonomy" id="2052148"/>
    <lineage>
        <taxon>Bacteria</taxon>
        <taxon>Bacteria division WOR-3</taxon>
    </lineage>
</organism>
<feature type="region of interest" description="Disordered" evidence="1">
    <location>
        <begin position="70"/>
        <end position="90"/>
    </location>
</feature>
<dbReference type="AlphaFoldDB" id="A0A7C5M9U6"/>
<protein>
    <submittedName>
        <fullName evidence="3">Uncharacterized protein</fullName>
    </submittedName>
</protein>
<feature type="transmembrane region" description="Helical" evidence="2">
    <location>
        <begin position="38"/>
        <end position="59"/>
    </location>
</feature>
<evidence type="ECO:0000256" key="2">
    <source>
        <dbReference type="SAM" id="Phobius"/>
    </source>
</evidence>
<dbReference type="EMBL" id="DRTV01000135">
    <property type="protein sequence ID" value="HHF58157.1"/>
    <property type="molecule type" value="Genomic_DNA"/>
</dbReference>
<evidence type="ECO:0000313" key="3">
    <source>
        <dbReference type="EMBL" id="HHF58157.1"/>
    </source>
</evidence>
<sequence length="90" mass="10479">MIKDFVKEIFSGTELVGTMNLIAGIIMALIWSYFNSQWWSIVFGFLAVFFLIEAIWHYILTDYLRHIHKAQKGDDCSSDNFKNQKGEGRI</sequence>
<name>A0A7C5M9U6_UNCW3</name>
<reference evidence="3" key="1">
    <citation type="journal article" date="2020" name="mSystems">
        <title>Genome- and Community-Level Interaction Insights into Carbon Utilization and Element Cycling Functions of Hydrothermarchaeota in Hydrothermal Sediment.</title>
        <authorList>
            <person name="Zhou Z."/>
            <person name="Liu Y."/>
            <person name="Xu W."/>
            <person name="Pan J."/>
            <person name="Luo Z.H."/>
            <person name="Li M."/>
        </authorList>
    </citation>
    <scope>NUCLEOTIDE SEQUENCE [LARGE SCALE GENOMIC DNA]</scope>
    <source>
        <strain evidence="3">HyVt-94</strain>
    </source>
</reference>
<dbReference type="Proteomes" id="UP000886014">
    <property type="component" value="Unassembled WGS sequence"/>
</dbReference>
<comment type="caution">
    <text evidence="3">The sequence shown here is derived from an EMBL/GenBank/DDBJ whole genome shotgun (WGS) entry which is preliminary data.</text>
</comment>
<feature type="transmembrane region" description="Helical" evidence="2">
    <location>
        <begin position="12"/>
        <end position="32"/>
    </location>
</feature>
<keyword evidence="2" id="KW-0812">Transmembrane</keyword>
<evidence type="ECO:0000256" key="1">
    <source>
        <dbReference type="SAM" id="MobiDB-lite"/>
    </source>
</evidence>
<keyword evidence="2" id="KW-0472">Membrane</keyword>
<accession>A0A7C5M9U6</accession>
<proteinExistence type="predicted"/>